<comment type="function">
    <text evidence="1">Accessory subunit of the mitochondrial membrane respiratory chain NADH dehydrogenase (Complex I), that is believed not to be involved in catalysis. Complex I functions in the transfer of electrons from NADH to the respiratory chain. The immediate electron acceptor for the enzyme is believed to be ubiquinone.</text>
</comment>
<name>E2B3H4_HARSA</name>
<evidence type="ECO:0000256" key="14">
    <source>
        <dbReference type="ARBA" id="ARBA00033401"/>
    </source>
</evidence>
<keyword evidence="7" id="KW-0679">Respiratory chain</keyword>
<evidence type="ECO:0000256" key="13">
    <source>
        <dbReference type="ARBA" id="ARBA00030360"/>
    </source>
</evidence>
<evidence type="ECO:0000313" key="16">
    <source>
        <dbReference type="Proteomes" id="UP000008237"/>
    </source>
</evidence>
<comment type="similarity">
    <text evidence="3">Belongs to the complex I NDUFA7 subunit family.</text>
</comment>
<dbReference type="Proteomes" id="UP000008237">
    <property type="component" value="Unassembled WGS sequence"/>
</dbReference>
<dbReference type="STRING" id="610380.E2B3H4"/>
<keyword evidence="11" id="KW-0496">Mitochondrion</keyword>
<dbReference type="GO" id="GO:0005743">
    <property type="term" value="C:mitochondrial inner membrane"/>
    <property type="evidence" value="ECO:0007669"/>
    <property type="project" value="UniProtKB-SubCell"/>
</dbReference>
<dbReference type="InterPro" id="IPR009947">
    <property type="entry name" value="NDUA7"/>
</dbReference>
<dbReference type="PANTHER" id="PTHR12485">
    <property type="entry name" value="NADH-UBIQUINONE OXIDOREDUCTASE SUBUNIT B"/>
    <property type="match status" value="1"/>
</dbReference>
<evidence type="ECO:0000256" key="8">
    <source>
        <dbReference type="ARBA" id="ARBA00022792"/>
    </source>
</evidence>
<evidence type="ECO:0000256" key="7">
    <source>
        <dbReference type="ARBA" id="ARBA00022660"/>
    </source>
</evidence>
<evidence type="ECO:0000256" key="1">
    <source>
        <dbReference type="ARBA" id="ARBA00003195"/>
    </source>
</evidence>
<sequence length="66" mass="7563">SERTQPPPNIPGGPYHKTSEIYYYIHDARREVKPPLIISEAKQISKKGDPPVENKCITPGKVYKWD</sequence>
<dbReference type="PANTHER" id="PTHR12485:SF1">
    <property type="entry name" value="NADH DEHYDROGENASE [UBIQUINONE] 1 ALPHA SUBCOMPLEX SUBUNIT 7"/>
    <property type="match status" value="1"/>
</dbReference>
<keyword evidence="8" id="KW-0999">Mitochondrion inner membrane</keyword>
<dbReference type="EMBL" id="GL445346">
    <property type="protein sequence ID" value="EFN89726.1"/>
    <property type="molecule type" value="Genomic_DNA"/>
</dbReference>
<protein>
    <recommendedName>
        <fullName evidence="5">NADH dehydrogenase [ubiquinone] 1 alpha subcomplex subunit 7</fullName>
    </recommendedName>
    <alternativeName>
        <fullName evidence="14">Complex I-B14.5a</fullName>
    </alternativeName>
    <alternativeName>
        <fullName evidence="13">NADH-ubiquinone oxidoreductase subunit B14.5a</fullName>
    </alternativeName>
</protein>
<keyword evidence="15" id="KW-0830">Ubiquinone</keyword>
<evidence type="ECO:0000256" key="2">
    <source>
        <dbReference type="ARBA" id="ARBA00004443"/>
    </source>
</evidence>
<keyword evidence="6" id="KW-0813">Transport</keyword>
<gene>
    <name evidence="15" type="ORF">EAI_01974</name>
</gene>
<evidence type="ECO:0000313" key="15">
    <source>
        <dbReference type="EMBL" id="EFN89726.1"/>
    </source>
</evidence>
<dbReference type="GO" id="GO:0006120">
    <property type="term" value="P:mitochondrial electron transport, NADH to ubiquinone"/>
    <property type="evidence" value="ECO:0007669"/>
    <property type="project" value="TreeGrafter"/>
</dbReference>
<dbReference type="FunCoup" id="E2B3H4">
    <property type="interactions" value="566"/>
</dbReference>
<keyword evidence="12" id="KW-0472">Membrane</keyword>
<dbReference type="OMA" id="PVENKCI"/>
<evidence type="ECO:0000256" key="10">
    <source>
        <dbReference type="ARBA" id="ARBA00022990"/>
    </source>
</evidence>
<evidence type="ECO:0000256" key="3">
    <source>
        <dbReference type="ARBA" id="ARBA00005482"/>
    </source>
</evidence>
<organism evidence="16">
    <name type="scientific">Harpegnathos saltator</name>
    <name type="common">Jerdon's jumping ant</name>
    <dbReference type="NCBI Taxonomy" id="610380"/>
    <lineage>
        <taxon>Eukaryota</taxon>
        <taxon>Metazoa</taxon>
        <taxon>Ecdysozoa</taxon>
        <taxon>Arthropoda</taxon>
        <taxon>Hexapoda</taxon>
        <taxon>Insecta</taxon>
        <taxon>Pterygota</taxon>
        <taxon>Neoptera</taxon>
        <taxon>Endopterygota</taxon>
        <taxon>Hymenoptera</taxon>
        <taxon>Apocrita</taxon>
        <taxon>Aculeata</taxon>
        <taxon>Formicoidea</taxon>
        <taxon>Formicidae</taxon>
        <taxon>Ponerinae</taxon>
        <taxon>Ponerini</taxon>
        <taxon>Harpegnathos</taxon>
    </lineage>
</organism>
<evidence type="ECO:0000256" key="4">
    <source>
        <dbReference type="ARBA" id="ARBA00011533"/>
    </source>
</evidence>
<evidence type="ECO:0000256" key="9">
    <source>
        <dbReference type="ARBA" id="ARBA00022982"/>
    </source>
</evidence>
<evidence type="ECO:0000256" key="12">
    <source>
        <dbReference type="ARBA" id="ARBA00023136"/>
    </source>
</evidence>
<keyword evidence="16" id="KW-1185">Reference proteome</keyword>
<reference evidence="15 16" key="1">
    <citation type="journal article" date="2010" name="Science">
        <title>Genomic comparison of the ants Camponotus floridanus and Harpegnathos saltator.</title>
        <authorList>
            <person name="Bonasio R."/>
            <person name="Zhang G."/>
            <person name="Ye C."/>
            <person name="Mutti N.S."/>
            <person name="Fang X."/>
            <person name="Qin N."/>
            <person name="Donahue G."/>
            <person name="Yang P."/>
            <person name="Li Q."/>
            <person name="Li C."/>
            <person name="Zhang P."/>
            <person name="Huang Z."/>
            <person name="Berger S.L."/>
            <person name="Reinberg D."/>
            <person name="Wang J."/>
            <person name="Liebig J."/>
        </authorList>
    </citation>
    <scope>NUCLEOTIDE SEQUENCE [LARGE SCALE GENOMIC DNA]</scope>
    <source>
        <strain evidence="15 16">R22 G/1</strain>
    </source>
</reference>
<keyword evidence="10" id="KW-0007">Acetylation</keyword>
<comment type="subcellular location">
    <subcellularLocation>
        <location evidence="2">Mitochondrion inner membrane</location>
        <topology evidence="2">Peripheral membrane protein</topology>
        <orientation evidence="2">Matrix side</orientation>
    </subcellularLocation>
</comment>
<evidence type="ECO:0000256" key="6">
    <source>
        <dbReference type="ARBA" id="ARBA00022448"/>
    </source>
</evidence>
<evidence type="ECO:0000256" key="11">
    <source>
        <dbReference type="ARBA" id="ARBA00023128"/>
    </source>
</evidence>
<dbReference type="Pfam" id="PF07347">
    <property type="entry name" value="CI-B14_5a"/>
    <property type="match status" value="1"/>
</dbReference>
<dbReference type="InParanoid" id="E2B3H4"/>
<feature type="non-terminal residue" evidence="15">
    <location>
        <position position="1"/>
    </location>
</feature>
<comment type="subunit">
    <text evidence="4">Complex I is composed of 45 different subunits.</text>
</comment>
<evidence type="ECO:0000256" key="5">
    <source>
        <dbReference type="ARBA" id="ARBA00016383"/>
    </source>
</evidence>
<proteinExistence type="inferred from homology"/>
<dbReference type="OrthoDB" id="10063829at2759"/>
<keyword evidence="9" id="KW-0249">Electron transport</keyword>
<accession>E2B3H4</accession>
<dbReference type="AlphaFoldDB" id="E2B3H4"/>